<reference evidence="2 3" key="1">
    <citation type="journal article" date="2024" name="Nat. Commun.">
        <title>Phylogenomics reveals the evolutionary origins of lichenization in chlorophyte algae.</title>
        <authorList>
            <person name="Puginier C."/>
            <person name="Libourel C."/>
            <person name="Otte J."/>
            <person name="Skaloud P."/>
            <person name="Haon M."/>
            <person name="Grisel S."/>
            <person name="Petersen M."/>
            <person name="Berrin J.G."/>
            <person name="Delaux P.M."/>
            <person name="Dal Grande F."/>
            <person name="Keller J."/>
        </authorList>
    </citation>
    <scope>NUCLEOTIDE SEQUENCE [LARGE SCALE GENOMIC DNA]</scope>
    <source>
        <strain evidence="2 3">SAG 2036</strain>
    </source>
</reference>
<evidence type="ECO:0000313" key="2">
    <source>
        <dbReference type="EMBL" id="KAK9813898.1"/>
    </source>
</evidence>
<keyword evidence="3" id="KW-1185">Reference proteome</keyword>
<dbReference type="Gene3D" id="3.10.450.50">
    <property type="match status" value="1"/>
</dbReference>
<accession>A0AAW1PZ23</accession>
<organism evidence="2 3">
    <name type="scientific">Symbiochloris irregularis</name>
    <dbReference type="NCBI Taxonomy" id="706552"/>
    <lineage>
        <taxon>Eukaryota</taxon>
        <taxon>Viridiplantae</taxon>
        <taxon>Chlorophyta</taxon>
        <taxon>core chlorophytes</taxon>
        <taxon>Trebouxiophyceae</taxon>
        <taxon>Trebouxiales</taxon>
        <taxon>Trebouxiaceae</taxon>
        <taxon>Symbiochloris</taxon>
    </lineage>
</organism>
<dbReference type="Pfam" id="PF12680">
    <property type="entry name" value="SnoaL_2"/>
    <property type="match status" value="1"/>
</dbReference>
<dbReference type="Proteomes" id="UP001465755">
    <property type="component" value="Unassembled WGS sequence"/>
</dbReference>
<evidence type="ECO:0000259" key="1">
    <source>
        <dbReference type="Pfam" id="PF12680"/>
    </source>
</evidence>
<feature type="domain" description="SnoaL-like" evidence="1">
    <location>
        <begin position="28"/>
        <end position="123"/>
    </location>
</feature>
<proteinExistence type="predicted"/>
<sequence>MPGSDGPLTKEYVRSVFQYLEGSGMEHDKFGDYLVDDLSWTIQGTHPLAGHYKSKKAFQEGALKRIGQCLKSPLTTKVSSILLDAPWAVVEMTAHGVEARAGWPYNNKYCWVCRFEKGMIAEVRAYLDGVMVTRAISEHESSRTRGLAE</sequence>
<dbReference type="InterPro" id="IPR037401">
    <property type="entry name" value="SnoaL-like"/>
</dbReference>
<protein>
    <recommendedName>
        <fullName evidence="1">SnoaL-like domain-containing protein</fullName>
    </recommendedName>
</protein>
<dbReference type="InterPro" id="IPR032710">
    <property type="entry name" value="NTF2-like_dom_sf"/>
</dbReference>
<dbReference type="AlphaFoldDB" id="A0AAW1PZ23"/>
<dbReference type="PANTHER" id="PTHR41252:SF1">
    <property type="entry name" value="BLR2505 PROTEIN"/>
    <property type="match status" value="1"/>
</dbReference>
<comment type="caution">
    <text evidence="2">The sequence shown here is derived from an EMBL/GenBank/DDBJ whole genome shotgun (WGS) entry which is preliminary data.</text>
</comment>
<gene>
    <name evidence="2" type="ORF">WJX73_003880</name>
</gene>
<dbReference type="EMBL" id="JALJOQ010000002">
    <property type="protein sequence ID" value="KAK9813898.1"/>
    <property type="molecule type" value="Genomic_DNA"/>
</dbReference>
<name>A0AAW1PZ23_9CHLO</name>
<evidence type="ECO:0000313" key="3">
    <source>
        <dbReference type="Proteomes" id="UP001465755"/>
    </source>
</evidence>
<dbReference type="SUPFAM" id="SSF54427">
    <property type="entry name" value="NTF2-like"/>
    <property type="match status" value="1"/>
</dbReference>
<dbReference type="PANTHER" id="PTHR41252">
    <property type="entry name" value="BLR2505 PROTEIN"/>
    <property type="match status" value="1"/>
</dbReference>